<evidence type="ECO:0000313" key="1">
    <source>
        <dbReference type="EMBL" id="SIS51417.1"/>
    </source>
</evidence>
<dbReference type="EMBL" id="FTOU01000001">
    <property type="protein sequence ID" value="SIS51417.1"/>
    <property type="molecule type" value="Genomic_DNA"/>
</dbReference>
<organism evidence="1 3">
    <name type="scientific">Paracoccus saliphilus</name>
    <dbReference type="NCBI Taxonomy" id="405559"/>
    <lineage>
        <taxon>Bacteria</taxon>
        <taxon>Pseudomonadati</taxon>
        <taxon>Pseudomonadota</taxon>
        <taxon>Alphaproteobacteria</taxon>
        <taxon>Rhodobacterales</taxon>
        <taxon>Paracoccaceae</taxon>
        <taxon>Paracoccus</taxon>
    </lineage>
</organism>
<evidence type="ECO:0000313" key="4">
    <source>
        <dbReference type="Proteomes" id="UP001215549"/>
    </source>
</evidence>
<dbReference type="AlphaFoldDB" id="A0AA45W0T6"/>
<reference evidence="2 4" key="2">
    <citation type="submission" date="2021-01" db="EMBL/GenBank/DDBJ databases">
        <title>Biogeographic distribution of Paracoccus.</title>
        <authorList>
            <person name="Hollensteiner J."/>
            <person name="Leineberger J."/>
            <person name="Brinkhoff T."/>
            <person name="Daniel R."/>
        </authorList>
    </citation>
    <scope>NUCLEOTIDE SEQUENCE [LARGE SCALE GENOMIC DNA]</scope>
    <source>
        <strain evidence="2 4">DSM 18447</strain>
    </source>
</reference>
<name>A0AA45W0T6_9RHOB</name>
<dbReference type="EMBL" id="CP067140">
    <property type="protein sequence ID" value="WCR03323.1"/>
    <property type="molecule type" value="Genomic_DNA"/>
</dbReference>
<dbReference type="Proteomes" id="UP001215549">
    <property type="component" value="Chromosome"/>
</dbReference>
<reference evidence="1 3" key="1">
    <citation type="submission" date="2017-01" db="EMBL/GenBank/DDBJ databases">
        <authorList>
            <person name="Varghese N."/>
            <person name="Submissions S."/>
        </authorList>
    </citation>
    <scope>NUCLEOTIDE SEQUENCE [LARGE SCALE GENOMIC DNA]</scope>
    <source>
        <strain evidence="1 3">DSM 18447</strain>
    </source>
</reference>
<accession>A0AA45W0T6</accession>
<keyword evidence="4" id="KW-1185">Reference proteome</keyword>
<sequence length="93" mass="10800">MIGPQSMIAETILTPFGEYQHVYLKGITIGVSWRKENLPYSSRMIWRYLGRDVDYRILLRNCGILPVDSRQLPPTVRNFLDPQLSECQTIPTM</sequence>
<protein>
    <submittedName>
        <fullName evidence="1">Uncharacterized protein</fullName>
    </submittedName>
</protein>
<dbReference type="Proteomes" id="UP000186216">
    <property type="component" value="Unassembled WGS sequence"/>
</dbReference>
<proteinExistence type="predicted"/>
<dbReference type="RefSeq" id="WP_141225713.1">
    <property type="nucleotide sequence ID" value="NZ_CP067140.1"/>
</dbReference>
<evidence type="ECO:0000313" key="3">
    <source>
        <dbReference type="Proteomes" id="UP000186216"/>
    </source>
</evidence>
<evidence type="ECO:0000313" key="2">
    <source>
        <dbReference type="EMBL" id="WCR03323.1"/>
    </source>
</evidence>
<gene>
    <name evidence="2" type="ORF">JHX88_00600</name>
    <name evidence="1" type="ORF">SAMN05421772_101190</name>
</gene>